<dbReference type="Pfam" id="PF07690">
    <property type="entry name" value="MFS_1"/>
    <property type="match status" value="1"/>
</dbReference>
<keyword evidence="4 8" id="KW-0812">Transmembrane</keyword>
<dbReference type="STRING" id="2903.R1D9F0"/>
<evidence type="ECO:0000256" key="2">
    <source>
        <dbReference type="ARBA" id="ARBA00006595"/>
    </source>
</evidence>
<feature type="compositionally biased region" description="Polar residues" evidence="7">
    <location>
        <begin position="12"/>
        <end position="24"/>
    </location>
</feature>
<evidence type="ECO:0000256" key="4">
    <source>
        <dbReference type="ARBA" id="ARBA00022692"/>
    </source>
</evidence>
<dbReference type="InterPro" id="IPR011701">
    <property type="entry name" value="MFS"/>
</dbReference>
<dbReference type="Proteomes" id="UP000013827">
    <property type="component" value="Unassembled WGS sequence"/>
</dbReference>
<keyword evidence="5 8" id="KW-1133">Transmembrane helix</keyword>
<comment type="subcellular location">
    <subcellularLocation>
        <location evidence="1">Membrane</location>
        <topology evidence="1">Multi-pass membrane protein</topology>
    </subcellularLocation>
</comment>
<dbReference type="GO" id="GO:0022857">
    <property type="term" value="F:transmembrane transporter activity"/>
    <property type="evidence" value="ECO:0007669"/>
    <property type="project" value="InterPro"/>
</dbReference>
<keyword evidence="10" id="KW-1185">Reference proteome</keyword>
<proteinExistence type="inferred from homology"/>
<feature type="transmembrane region" description="Helical" evidence="8">
    <location>
        <begin position="116"/>
        <end position="141"/>
    </location>
</feature>
<accession>A0A0D3I896</accession>
<feature type="transmembrane region" description="Helical" evidence="8">
    <location>
        <begin position="208"/>
        <end position="230"/>
    </location>
</feature>
<feature type="transmembrane region" description="Helical" evidence="8">
    <location>
        <begin position="148"/>
        <end position="168"/>
    </location>
</feature>
<keyword evidence="6 8" id="KW-0472">Membrane</keyword>
<dbReference type="RefSeq" id="XP_005759910.1">
    <property type="nucleotide sequence ID" value="XM_005759853.1"/>
</dbReference>
<sequence length="580" mass="60804">MFLFARRKPPSRGSSGAPTPQASPVPSRGSGRSNLARAASSPHLRHPPSFGSLETLAFDQDLTPVPKSVTVRVLLLLVAGFHVFLTAGVVFGWTSLAQVLAKRGVGCDGDNCSGQAGIFAFIFTLGTIGNYTSNLPFGLLLDTRGPQACCVLAALVQLTGALAMYAHAAGGESLVPAYIGFFLLGFGGPGVQKATFHMAHLFPSASGSLIAASTALFDGGSVIFALFYSLTDAGSLDLETCWLGYAGAVLLVLASGAVLWPSAPFEPPPDTDVDAVFGNPDDDTATALSKRSLKRQLRSPPYLYLVLFASVHVCRLNFAVATFQEQVGSLGFGASEVDQFVVIFGRLLPLGFVGMPLIGYLLDTSTPLVVFLLVNAAGVLNSSLLLVPHSRPALLGAMCCVAVGRQFVYSTFFSELQRLASPRTYGTLAGSSPCPRIRMPRVCADLMPAAHCPPRAARFELTARTATAPPLPLGLANLCVAATGVLLSPLSSLSTSTLAPWGEYAFAPANLLMMLLVLLLFTQPLSCWREARRARTSDGPTFVAVARGAPSPLAPASVLERGAPNSSLRVSLLTEPQAPP</sequence>
<dbReference type="eggNOG" id="ENOG502QRYG">
    <property type="taxonomic scope" value="Eukaryota"/>
</dbReference>
<feature type="transmembrane region" description="Helical" evidence="8">
    <location>
        <begin position="393"/>
        <end position="413"/>
    </location>
</feature>
<comment type="similarity">
    <text evidence="2">Belongs to the SLC43A transporter (TC 2.A.1.44) family.</text>
</comment>
<evidence type="ECO:0000256" key="3">
    <source>
        <dbReference type="ARBA" id="ARBA00022448"/>
    </source>
</evidence>
<dbReference type="HOGENOM" id="CLU_470478_0_0_1"/>
<reference evidence="10" key="1">
    <citation type="journal article" date="2013" name="Nature">
        <title>Pan genome of the phytoplankton Emiliania underpins its global distribution.</title>
        <authorList>
            <person name="Read B.A."/>
            <person name="Kegel J."/>
            <person name="Klute M.J."/>
            <person name="Kuo A."/>
            <person name="Lefebvre S.C."/>
            <person name="Maumus F."/>
            <person name="Mayer C."/>
            <person name="Miller J."/>
            <person name="Monier A."/>
            <person name="Salamov A."/>
            <person name="Young J."/>
            <person name="Aguilar M."/>
            <person name="Claverie J.M."/>
            <person name="Frickenhaus S."/>
            <person name="Gonzalez K."/>
            <person name="Herman E.K."/>
            <person name="Lin Y.C."/>
            <person name="Napier J."/>
            <person name="Ogata H."/>
            <person name="Sarno A.F."/>
            <person name="Shmutz J."/>
            <person name="Schroeder D."/>
            <person name="de Vargas C."/>
            <person name="Verret F."/>
            <person name="von Dassow P."/>
            <person name="Valentin K."/>
            <person name="Van de Peer Y."/>
            <person name="Wheeler G."/>
            <person name="Dacks J.B."/>
            <person name="Delwiche C.F."/>
            <person name="Dyhrman S.T."/>
            <person name="Glockner G."/>
            <person name="John U."/>
            <person name="Richards T."/>
            <person name="Worden A.Z."/>
            <person name="Zhang X."/>
            <person name="Grigoriev I.V."/>
            <person name="Allen A.E."/>
            <person name="Bidle K."/>
            <person name="Borodovsky M."/>
            <person name="Bowler C."/>
            <person name="Brownlee C."/>
            <person name="Cock J.M."/>
            <person name="Elias M."/>
            <person name="Gladyshev V.N."/>
            <person name="Groth M."/>
            <person name="Guda C."/>
            <person name="Hadaegh A."/>
            <person name="Iglesias-Rodriguez M.D."/>
            <person name="Jenkins J."/>
            <person name="Jones B.M."/>
            <person name="Lawson T."/>
            <person name="Leese F."/>
            <person name="Lindquist E."/>
            <person name="Lobanov A."/>
            <person name="Lomsadze A."/>
            <person name="Malik S.B."/>
            <person name="Marsh M.E."/>
            <person name="Mackinder L."/>
            <person name="Mock T."/>
            <person name="Mueller-Roeber B."/>
            <person name="Pagarete A."/>
            <person name="Parker M."/>
            <person name="Probert I."/>
            <person name="Quesneville H."/>
            <person name="Raines C."/>
            <person name="Rensing S.A."/>
            <person name="Riano-Pachon D.M."/>
            <person name="Richier S."/>
            <person name="Rokitta S."/>
            <person name="Shiraiwa Y."/>
            <person name="Soanes D.M."/>
            <person name="van der Giezen M."/>
            <person name="Wahlund T.M."/>
            <person name="Williams B."/>
            <person name="Wilson W."/>
            <person name="Wolfe G."/>
            <person name="Wurch L.L."/>
        </authorList>
    </citation>
    <scope>NUCLEOTIDE SEQUENCE</scope>
</reference>
<evidence type="ECO:0000256" key="6">
    <source>
        <dbReference type="ARBA" id="ARBA00023136"/>
    </source>
</evidence>
<dbReference type="Gene3D" id="1.20.1250.20">
    <property type="entry name" value="MFS general substrate transporter like domains"/>
    <property type="match status" value="1"/>
</dbReference>
<organism evidence="9 10">
    <name type="scientific">Emiliania huxleyi (strain CCMP1516)</name>
    <dbReference type="NCBI Taxonomy" id="280463"/>
    <lineage>
        <taxon>Eukaryota</taxon>
        <taxon>Haptista</taxon>
        <taxon>Haptophyta</taxon>
        <taxon>Prymnesiophyceae</taxon>
        <taxon>Isochrysidales</taxon>
        <taxon>Noelaerhabdaceae</taxon>
        <taxon>Emiliania</taxon>
    </lineage>
</organism>
<feature type="transmembrane region" description="Helical" evidence="8">
    <location>
        <begin position="368"/>
        <end position="387"/>
    </location>
</feature>
<evidence type="ECO:0000313" key="10">
    <source>
        <dbReference type="Proteomes" id="UP000013827"/>
    </source>
</evidence>
<feature type="transmembrane region" description="Helical" evidence="8">
    <location>
        <begin position="174"/>
        <end position="196"/>
    </location>
</feature>
<keyword evidence="3" id="KW-0813">Transport</keyword>
<dbReference type="GO" id="GO:0016020">
    <property type="term" value="C:membrane"/>
    <property type="evidence" value="ECO:0007669"/>
    <property type="project" value="UniProtKB-SubCell"/>
</dbReference>
<dbReference type="PaxDb" id="2903-EOD07481"/>
<evidence type="ECO:0000256" key="5">
    <source>
        <dbReference type="ARBA" id="ARBA00022989"/>
    </source>
</evidence>
<evidence type="ECO:0000256" key="7">
    <source>
        <dbReference type="SAM" id="MobiDB-lite"/>
    </source>
</evidence>
<evidence type="ECO:0000256" key="8">
    <source>
        <dbReference type="SAM" id="Phobius"/>
    </source>
</evidence>
<feature type="transmembrane region" description="Helical" evidence="8">
    <location>
        <begin position="301"/>
        <end position="320"/>
    </location>
</feature>
<dbReference type="KEGG" id="ehx:EMIHUDRAFT_453325"/>
<feature type="transmembrane region" description="Helical" evidence="8">
    <location>
        <begin position="73"/>
        <end position="96"/>
    </location>
</feature>
<feature type="region of interest" description="Disordered" evidence="7">
    <location>
        <begin position="1"/>
        <end position="47"/>
    </location>
</feature>
<feature type="transmembrane region" description="Helical" evidence="8">
    <location>
        <begin position="340"/>
        <end position="361"/>
    </location>
</feature>
<feature type="compositionally biased region" description="Basic residues" evidence="7">
    <location>
        <begin position="1"/>
        <end position="10"/>
    </location>
</feature>
<dbReference type="PANTHER" id="PTHR20772:SF2">
    <property type="entry name" value="PROTEIN FMP42"/>
    <property type="match status" value="1"/>
</dbReference>
<reference evidence="9" key="2">
    <citation type="submission" date="2024-10" db="UniProtKB">
        <authorList>
            <consortium name="EnsemblProtists"/>
        </authorList>
    </citation>
    <scope>IDENTIFICATION</scope>
</reference>
<dbReference type="SUPFAM" id="SSF103473">
    <property type="entry name" value="MFS general substrate transporter"/>
    <property type="match status" value="1"/>
</dbReference>
<dbReference type="InterPro" id="IPR036259">
    <property type="entry name" value="MFS_trans_sf"/>
</dbReference>
<dbReference type="EnsemblProtists" id="EOD07481">
    <property type="protein sequence ID" value="EOD07481"/>
    <property type="gene ID" value="EMIHUDRAFT_453325"/>
</dbReference>
<dbReference type="GeneID" id="17253642"/>
<name>A0A0D3I896_EMIH1</name>
<evidence type="ECO:0008006" key="11">
    <source>
        <dbReference type="Google" id="ProtNLM"/>
    </source>
</evidence>
<evidence type="ECO:0000256" key="1">
    <source>
        <dbReference type="ARBA" id="ARBA00004141"/>
    </source>
</evidence>
<feature type="transmembrane region" description="Helical" evidence="8">
    <location>
        <begin position="471"/>
        <end position="492"/>
    </location>
</feature>
<dbReference type="InterPro" id="IPR052599">
    <property type="entry name" value="SLC43A_AATransporter"/>
</dbReference>
<dbReference type="CDD" id="cd06174">
    <property type="entry name" value="MFS"/>
    <property type="match status" value="1"/>
</dbReference>
<dbReference type="AlphaFoldDB" id="A0A0D3I896"/>
<dbReference type="PANTHER" id="PTHR20772">
    <property type="entry name" value="PROTEIN FMP42"/>
    <property type="match status" value="1"/>
</dbReference>
<protein>
    <recommendedName>
        <fullName evidence="11">Nodulin-like domain-containing protein</fullName>
    </recommendedName>
</protein>
<feature type="transmembrane region" description="Helical" evidence="8">
    <location>
        <begin position="504"/>
        <end position="525"/>
    </location>
</feature>
<evidence type="ECO:0000313" key="9">
    <source>
        <dbReference type="EnsemblProtists" id="EOD07481"/>
    </source>
</evidence>
<feature type="transmembrane region" description="Helical" evidence="8">
    <location>
        <begin position="242"/>
        <end position="260"/>
    </location>
</feature>